<dbReference type="Pfam" id="PF00355">
    <property type="entry name" value="Rieske"/>
    <property type="match status" value="1"/>
</dbReference>
<dbReference type="SUPFAM" id="SSF50022">
    <property type="entry name" value="ISP domain"/>
    <property type="match status" value="1"/>
</dbReference>
<proteinExistence type="predicted"/>
<sequence>MELLETQEFYVCDGDELLDGDCIKLPLKFRGKKDSALIIRDRGKVRAFHNLCVHMPRTLDCESHSVFDFEKQQLRCSMHGIVYSSETGESLSEICRGKKLTSIRIIEQDNKILIRDKRVARL</sequence>
<dbReference type="eggNOG" id="COG2146">
    <property type="taxonomic scope" value="Bacteria"/>
</dbReference>
<dbReference type="GO" id="GO:0046872">
    <property type="term" value="F:metal ion binding"/>
    <property type="evidence" value="ECO:0007669"/>
    <property type="project" value="UniProtKB-KW"/>
</dbReference>
<dbReference type="EMBL" id="CP001614">
    <property type="protein sequence ID" value="ACR11030.1"/>
    <property type="molecule type" value="Genomic_DNA"/>
</dbReference>
<dbReference type="HOGENOM" id="CLU_055690_4_2_6"/>
<dbReference type="RefSeq" id="WP_015817142.1">
    <property type="nucleotide sequence ID" value="NC_012997.1"/>
</dbReference>
<feature type="domain" description="Rieske" evidence="5">
    <location>
        <begin position="9"/>
        <end position="114"/>
    </location>
</feature>
<keyword evidence="4" id="KW-0411">Iron-sulfur</keyword>
<dbReference type="InterPro" id="IPR036922">
    <property type="entry name" value="Rieske_2Fe-2S_sf"/>
</dbReference>
<dbReference type="KEGG" id="ttu:TERTU_3781"/>
<keyword evidence="1" id="KW-0001">2Fe-2S</keyword>
<dbReference type="Gene3D" id="2.102.10.10">
    <property type="entry name" value="Rieske [2Fe-2S] iron-sulphur domain"/>
    <property type="match status" value="1"/>
</dbReference>
<keyword evidence="7" id="KW-1185">Reference proteome</keyword>
<evidence type="ECO:0000313" key="7">
    <source>
        <dbReference type="Proteomes" id="UP000009080"/>
    </source>
</evidence>
<dbReference type="PROSITE" id="PS51296">
    <property type="entry name" value="RIESKE"/>
    <property type="match status" value="1"/>
</dbReference>
<evidence type="ECO:0000313" key="6">
    <source>
        <dbReference type="EMBL" id="ACR11030.1"/>
    </source>
</evidence>
<keyword evidence="2" id="KW-0479">Metal-binding</keyword>
<dbReference type="OrthoDB" id="9794779at2"/>
<evidence type="ECO:0000256" key="3">
    <source>
        <dbReference type="ARBA" id="ARBA00023004"/>
    </source>
</evidence>
<name>C5BST9_TERTT</name>
<gene>
    <name evidence="6" type="ordered locus">TERTU_3781</name>
</gene>
<reference evidence="6 7" key="1">
    <citation type="journal article" date="2009" name="PLoS ONE">
        <title>The complete genome of Teredinibacter turnerae T7901: an intracellular endosymbiont of marine wood-boring bivalves (shipworms).</title>
        <authorList>
            <person name="Yang J.C."/>
            <person name="Madupu R."/>
            <person name="Durkin A.S."/>
            <person name="Ekborg N.A."/>
            <person name="Pedamallu C.S."/>
            <person name="Hostetler J.B."/>
            <person name="Radune D."/>
            <person name="Toms B.S."/>
            <person name="Henrissat B."/>
            <person name="Coutinho P.M."/>
            <person name="Schwarz S."/>
            <person name="Field L."/>
            <person name="Trindade-Silva A.E."/>
            <person name="Soares C.A.G."/>
            <person name="Elshahawi S."/>
            <person name="Hanora A."/>
            <person name="Schmidt E.W."/>
            <person name="Haygood M.G."/>
            <person name="Posfai J."/>
            <person name="Benner J."/>
            <person name="Madinger C."/>
            <person name="Nove J."/>
            <person name="Anton B."/>
            <person name="Chaudhary K."/>
            <person name="Foster J."/>
            <person name="Holman A."/>
            <person name="Kumar S."/>
            <person name="Lessard P.A."/>
            <person name="Luyten Y.A."/>
            <person name="Slatko B."/>
            <person name="Wood N."/>
            <person name="Wu B."/>
            <person name="Teplitski M."/>
            <person name="Mougous J.D."/>
            <person name="Ward N."/>
            <person name="Eisen J.A."/>
            <person name="Badger J.H."/>
            <person name="Distel D.L."/>
        </authorList>
    </citation>
    <scope>NUCLEOTIDE SEQUENCE [LARGE SCALE GENOMIC DNA]</scope>
    <source>
        <strain evidence="7">ATCC 39867 / T7901</strain>
    </source>
</reference>
<evidence type="ECO:0000256" key="2">
    <source>
        <dbReference type="ARBA" id="ARBA00022723"/>
    </source>
</evidence>
<accession>C5BST9</accession>
<dbReference type="AlphaFoldDB" id="C5BST9"/>
<evidence type="ECO:0000256" key="1">
    <source>
        <dbReference type="ARBA" id="ARBA00022714"/>
    </source>
</evidence>
<evidence type="ECO:0000256" key="4">
    <source>
        <dbReference type="ARBA" id="ARBA00023014"/>
    </source>
</evidence>
<protein>
    <submittedName>
        <fullName evidence="6">Rieske domain protein</fullName>
    </submittedName>
</protein>
<evidence type="ECO:0000259" key="5">
    <source>
        <dbReference type="PROSITE" id="PS51296"/>
    </source>
</evidence>
<keyword evidence="3" id="KW-0408">Iron</keyword>
<dbReference type="InterPro" id="IPR017941">
    <property type="entry name" value="Rieske_2Fe-2S"/>
</dbReference>
<dbReference type="Proteomes" id="UP000009080">
    <property type="component" value="Chromosome"/>
</dbReference>
<dbReference type="STRING" id="377629.TERTU_3781"/>
<dbReference type="GeneID" id="58411086"/>
<dbReference type="GO" id="GO:0051537">
    <property type="term" value="F:2 iron, 2 sulfur cluster binding"/>
    <property type="evidence" value="ECO:0007669"/>
    <property type="project" value="UniProtKB-KW"/>
</dbReference>
<organism evidence="6 7">
    <name type="scientific">Teredinibacter turnerae (strain ATCC 39867 / T7901)</name>
    <dbReference type="NCBI Taxonomy" id="377629"/>
    <lineage>
        <taxon>Bacteria</taxon>
        <taxon>Pseudomonadati</taxon>
        <taxon>Pseudomonadota</taxon>
        <taxon>Gammaproteobacteria</taxon>
        <taxon>Cellvibrionales</taxon>
        <taxon>Cellvibrionaceae</taxon>
        <taxon>Teredinibacter</taxon>
    </lineage>
</organism>